<reference evidence="1 2" key="1">
    <citation type="submission" date="2018-04" db="EMBL/GenBank/DDBJ databases">
        <title>Genomic Encyclopedia of Type Strains, Phase IV (KMG-IV): sequencing the most valuable type-strain genomes for metagenomic binning, comparative biology and taxonomic classification.</title>
        <authorList>
            <person name="Goeker M."/>
        </authorList>
    </citation>
    <scope>NUCLEOTIDE SEQUENCE [LARGE SCALE GENOMIC DNA]</scope>
    <source>
        <strain evidence="1 2">DSM 14823</strain>
    </source>
</reference>
<dbReference type="GeneID" id="78297440"/>
<comment type="caution">
    <text evidence="1">The sequence shown here is derived from an EMBL/GenBank/DDBJ whole genome shotgun (WGS) entry which is preliminary data.</text>
</comment>
<feature type="non-terminal residue" evidence="1">
    <location>
        <position position="1"/>
    </location>
</feature>
<protein>
    <submittedName>
        <fullName evidence="1">Uncharacterized protein</fullName>
    </submittedName>
</protein>
<dbReference type="AlphaFoldDB" id="A0A2U1B011"/>
<name>A0A2U1B011_9BACT</name>
<dbReference type="EMBL" id="QEKH01000012">
    <property type="protein sequence ID" value="PVY42005.1"/>
    <property type="molecule type" value="Genomic_DNA"/>
</dbReference>
<sequence>RTTGKNVCKLSATSLSALETTSVFHKIWDNNKDLLRVVEKIKVKYAIPLKQDKEGNFFASASLATVAELEELQNRIAVSQAENLRLERQKDEQESFNKRAVEDLARLRELSIYDKLNSSEKAEVEMISVRFKDNGMVTDYHLDKASGKLVRNGGKNEQRINDKLKADTLAVLEKLIKSNEKIIALNTEKMALNAGKNGICRIQFHLNPDNTVVLSGSATGNAPLERLQDFCKRMSWYEESKTWFNFK</sequence>
<evidence type="ECO:0000313" key="1">
    <source>
        <dbReference type="EMBL" id="PVY42005.1"/>
    </source>
</evidence>
<accession>A0A2U1B011</accession>
<dbReference type="RefSeq" id="WP_207776094.1">
    <property type="nucleotide sequence ID" value="NZ_QEKH01000012.1"/>
</dbReference>
<dbReference type="Proteomes" id="UP000245959">
    <property type="component" value="Unassembled WGS sequence"/>
</dbReference>
<keyword evidence="2" id="KW-1185">Reference proteome</keyword>
<gene>
    <name evidence="1" type="ORF">C8D82_1121</name>
</gene>
<organism evidence="1 2">
    <name type="scientific">Victivallis vadensis</name>
    <dbReference type="NCBI Taxonomy" id="172901"/>
    <lineage>
        <taxon>Bacteria</taxon>
        <taxon>Pseudomonadati</taxon>
        <taxon>Lentisphaerota</taxon>
        <taxon>Lentisphaeria</taxon>
        <taxon>Victivallales</taxon>
        <taxon>Victivallaceae</taxon>
        <taxon>Victivallis</taxon>
    </lineage>
</organism>
<evidence type="ECO:0000313" key="2">
    <source>
        <dbReference type="Proteomes" id="UP000245959"/>
    </source>
</evidence>
<proteinExistence type="predicted"/>